<gene>
    <name evidence="2" type="ORF">UW63_C0094G0002</name>
</gene>
<keyword evidence="1" id="KW-0472">Membrane</keyword>
<keyword evidence="1" id="KW-0812">Transmembrane</keyword>
<reference evidence="2 3" key="1">
    <citation type="journal article" date="2015" name="Nature">
        <title>rRNA introns, odd ribosomes, and small enigmatic genomes across a large radiation of phyla.</title>
        <authorList>
            <person name="Brown C.T."/>
            <person name="Hug L.A."/>
            <person name="Thomas B.C."/>
            <person name="Sharon I."/>
            <person name="Castelle C.J."/>
            <person name="Singh A."/>
            <person name="Wilkins M.J."/>
            <person name="Williams K.H."/>
            <person name="Banfield J.F."/>
        </authorList>
    </citation>
    <scope>NUCLEOTIDE SEQUENCE [LARGE SCALE GENOMIC DNA]</scope>
</reference>
<evidence type="ECO:0000313" key="3">
    <source>
        <dbReference type="Proteomes" id="UP000034154"/>
    </source>
</evidence>
<accession>A0A0G1J8B6</accession>
<feature type="transmembrane region" description="Helical" evidence="1">
    <location>
        <begin position="59"/>
        <end position="77"/>
    </location>
</feature>
<protein>
    <submittedName>
        <fullName evidence="2">Uncharacterized protein</fullName>
    </submittedName>
</protein>
<dbReference type="EMBL" id="LCJB01000094">
    <property type="protein sequence ID" value="KKT67896.1"/>
    <property type="molecule type" value="Genomic_DNA"/>
</dbReference>
<comment type="caution">
    <text evidence="2">The sequence shown here is derived from an EMBL/GenBank/DDBJ whole genome shotgun (WGS) entry which is preliminary data.</text>
</comment>
<dbReference type="AlphaFoldDB" id="A0A0G1J8B6"/>
<sequence>MFLAHSCLYCLYDTFAERQYVTSLLVDNKASYILELFSKTLYTIRTFSNGVALVASKSWFGLTVVMVVVVIFYVCVLNRNIPQIGFENAPAEFNDNKNGEKFDTAYLPAVSSPEFFEDVNGDDTGYDSSQDAARAATNYLRVVKMCLLLGSDGTDLVGCLEKPDFSSMNDDEWITILNEWIRMRYCEVEKRCVENQTCLQGFQITD</sequence>
<proteinExistence type="predicted"/>
<dbReference type="Proteomes" id="UP000034154">
    <property type="component" value="Unassembled WGS sequence"/>
</dbReference>
<name>A0A0G1J8B6_9BACT</name>
<keyword evidence="1" id="KW-1133">Transmembrane helix</keyword>
<evidence type="ECO:0000256" key="1">
    <source>
        <dbReference type="SAM" id="Phobius"/>
    </source>
</evidence>
<organism evidence="2 3">
    <name type="scientific">Candidatus Uhrbacteria bacterium GW2011_GWF2_44_350</name>
    <dbReference type="NCBI Taxonomy" id="1619000"/>
    <lineage>
        <taxon>Bacteria</taxon>
        <taxon>Candidatus Uhriibacteriota</taxon>
    </lineage>
</organism>
<evidence type="ECO:0000313" key="2">
    <source>
        <dbReference type="EMBL" id="KKT67896.1"/>
    </source>
</evidence>